<dbReference type="Gene3D" id="3.40.430.10">
    <property type="entry name" value="Dihydrofolate Reductase, subunit A"/>
    <property type="match status" value="1"/>
</dbReference>
<dbReference type="RefSeq" id="WP_081202102.1">
    <property type="nucleotide sequence ID" value="NZ_FOCZ01000009.1"/>
</dbReference>
<dbReference type="GO" id="GO:0009231">
    <property type="term" value="P:riboflavin biosynthetic process"/>
    <property type="evidence" value="ECO:0007669"/>
    <property type="project" value="InterPro"/>
</dbReference>
<dbReference type="OrthoDB" id="195113at2"/>
<dbReference type="InterPro" id="IPR002734">
    <property type="entry name" value="RibDG_C"/>
</dbReference>
<name>A0A1V9EJ59_9BACT</name>
<dbReference type="Proteomes" id="UP000192610">
    <property type="component" value="Unassembled WGS sequence"/>
</dbReference>
<protein>
    <submittedName>
        <fullName evidence="2">Deaminase</fullName>
    </submittedName>
</protein>
<gene>
    <name evidence="2" type="ORF">A4H97_31820</name>
</gene>
<dbReference type="PANTHER" id="PTHR38011">
    <property type="entry name" value="DIHYDROFOLATE REDUCTASE FAMILY PROTEIN (AFU_ORTHOLOGUE AFUA_8G06820)"/>
    <property type="match status" value="1"/>
</dbReference>
<dbReference type="SUPFAM" id="SSF53597">
    <property type="entry name" value="Dihydrofolate reductase-like"/>
    <property type="match status" value="1"/>
</dbReference>
<dbReference type="EMBL" id="LVXG01000025">
    <property type="protein sequence ID" value="OQP46163.1"/>
    <property type="molecule type" value="Genomic_DNA"/>
</dbReference>
<dbReference type="InterPro" id="IPR050765">
    <property type="entry name" value="Riboflavin_Biosynth_HTPR"/>
</dbReference>
<dbReference type="STRING" id="354355.SAMN05660816_04644"/>
<dbReference type="Pfam" id="PF01872">
    <property type="entry name" value="RibD_C"/>
    <property type="match status" value="1"/>
</dbReference>
<keyword evidence="3" id="KW-1185">Reference proteome</keyword>
<accession>A0A1V9EJ59</accession>
<feature type="domain" description="Bacterial bifunctional deaminase-reductase C-terminal" evidence="1">
    <location>
        <begin position="2"/>
        <end position="183"/>
    </location>
</feature>
<dbReference type="InterPro" id="IPR024072">
    <property type="entry name" value="DHFR-like_dom_sf"/>
</dbReference>
<reference evidence="3" key="1">
    <citation type="submission" date="2016-04" db="EMBL/GenBank/DDBJ databases">
        <authorList>
            <person name="Chen L."/>
            <person name="Zhuang W."/>
            <person name="Wang G."/>
        </authorList>
    </citation>
    <scope>NUCLEOTIDE SEQUENCE [LARGE SCALE GENOMIC DNA]</scope>
    <source>
        <strain evidence="3">17621</strain>
    </source>
</reference>
<organism evidence="2 3">
    <name type="scientific">Niastella yeongjuensis</name>
    <dbReference type="NCBI Taxonomy" id="354355"/>
    <lineage>
        <taxon>Bacteria</taxon>
        <taxon>Pseudomonadati</taxon>
        <taxon>Bacteroidota</taxon>
        <taxon>Chitinophagia</taxon>
        <taxon>Chitinophagales</taxon>
        <taxon>Chitinophagaceae</taxon>
        <taxon>Niastella</taxon>
    </lineage>
</organism>
<evidence type="ECO:0000259" key="1">
    <source>
        <dbReference type="Pfam" id="PF01872"/>
    </source>
</evidence>
<comment type="caution">
    <text evidence="2">The sequence shown here is derived from an EMBL/GenBank/DDBJ whole genome shotgun (WGS) entry which is preliminary data.</text>
</comment>
<evidence type="ECO:0000313" key="2">
    <source>
        <dbReference type="EMBL" id="OQP46163.1"/>
    </source>
</evidence>
<dbReference type="AlphaFoldDB" id="A0A1V9EJ59"/>
<evidence type="ECO:0000313" key="3">
    <source>
        <dbReference type="Proteomes" id="UP000192610"/>
    </source>
</evidence>
<dbReference type="PANTHER" id="PTHR38011:SF11">
    <property type="entry name" value="2,5-DIAMINO-6-RIBOSYLAMINO-4(3H)-PYRIMIDINONE 5'-PHOSPHATE REDUCTASE"/>
    <property type="match status" value="1"/>
</dbReference>
<proteinExistence type="predicted"/>
<sequence length="190" mass="21538">MRKVIVSINVTLDGFMAGPDCGLDWHFKSWNEEMARATAEQLSKADTILLGGITYRGMAQYWNSNPVNLIRPREDLDFASMLNSYPKVVFSKSMTTVSWNNARLAKREIEEEVMELKRRDGKDMIVYGSGKIVTTLTKLGLVDEFRMWVHPVVIGCGKPVFKELADMLDLHLIKTEIFSSGVVILSYTIK</sequence>
<dbReference type="GO" id="GO:0008703">
    <property type="term" value="F:5-amino-6-(5-phosphoribosylamino)uracil reductase activity"/>
    <property type="evidence" value="ECO:0007669"/>
    <property type="project" value="InterPro"/>
</dbReference>